<dbReference type="Pfam" id="PF07729">
    <property type="entry name" value="FCD"/>
    <property type="match status" value="1"/>
</dbReference>
<dbReference type="Proteomes" id="UP000446866">
    <property type="component" value="Unassembled WGS sequence"/>
</dbReference>
<evidence type="ECO:0000256" key="1">
    <source>
        <dbReference type="ARBA" id="ARBA00023015"/>
    </source>
</evidence>
<dbReference type="InterPro" id="IPR036390">
    <property type="entry name" value="WH_DNA-bd_sf"/>
</dbReference>
<keyword evidence="3" id="KW-0804">Transcription</keyword>
<evidence type="ECO:0000313" key="5">
    <source>
        <dbReference type="EMBL" id="NBH60673.1"/>
    </source>
</evidence>
<evidence type="ECO:0000259" key="4">
    <source>
        <dbReference type="PROSITE" id="PS50949"/>
    </source>
</evidence>
<proteinExistence type="predicted"/>
<dbReference type="PROSITE" id="PS50949">
    <property type="entry name" value="HTH_GNTR"/>
    <property type="match status" value="1"/>
</dbReference>
<dbReference type="PRINTS" id="PR00035">
    <property type="entry name" value="HTHGNTR"/>
</dbReference>
<dbReference type="SUPFAM" id="SSF48008">
    <property type="entry name" value="GntR ligand-binding domain-like"/>
    <property type="match status" value="1"/>
</dbReference>
<keyword evidence="1" id="KW-0805">Transcription regulation</keyword>
<accession>A0A845QIS5</accession>
<dbReference type="InterPro" id="IPR000524">
    <property type="entry name" value="Tscrpt_reg_HTH_GntR"/>
</dbReference>
<evidence type="ECO:0000313" key="6">
    <source>
        <dbReference type="Proteomes" id="UP000446866"/>
    </source>
</evidence>
<sequence length="216" mass="25072">MERFKTLKDHVYDYIAEQIRDGALLPDKRVNENVICEELNISRTPVREALIQLAAEGVLENRARKGFVIKAMSHTDIKEIYAVIGVLDGYAAKLSCDNLTEQDYADMAFYIDAMELAINSGNYEMYYKQQTTFHQLYINKCGNNTLIDTIAKTKNKLLKKTYIDDNDQTLKEVFAKTNNEHRKILELFKAKDTETLFHYIADTHWMPDYATYDMIV</sequence>
<dbReference type="AlphaFoldDB" id="A0A845QIS5"/>
<dbReference type="PANTHER" id="PTHR43537:SF24">
    <property type="entry name" value="GLUCONATE OPERON TRANSCRIPTIONAL REPRESSOR"/>
    <property type="match status" value="1"/>
</dbReference>
<dbReference type="GO" id="GO:0003677">
    <property type="term" value="F:DNA binding"/>
    <property type="evidence" value="ECO:0007669"/>
    <property type="project" value="UniProtKB-KW"/>
</dbReference>
<comment type="caution">
    <text evidence="5">The sequence shown here is derived from an EMBL/GenBank/DDBJ whole genome shotgun (WGS) entry which is preliminary data.</text>
</comment>
<keyword evidence="2" id="KW-0238">DNA-binding</keyword>
<dbReference type="PANTHER" id="PTHR43537">
    <property type="entry name" value="TRANSCRIPTIONAL REGULATOR, GNTR FAMILY"/>
    <property type="match status" value="1"/>
</dbReference>
<name>A0A845QIS5_9FIRM</name>
<evidence type="ECO:0000256" key="3">
    <source>
        <dbReference type="ARBA" id="ARBA00023163"/>
    </source>
</evidence>
<reference evidence="5 6" key="1">
    <citation type="submission" date="2018-08" db="EMBL/GenBank/DDBJ databases">
        <title>Murine metabolic-syndrome-specific gut microbial biobank.</title>
        <authorList>
            <person name="Liu C."/>
        </authorList>
    </citation>
    <scope>NUCLEOTIDE SEQUENCE [LARGE SCALE GENOMIC DNA]</scope>
    <source>
        <strain evidence="5 6">28</strain>
    </source>
</reference>
<organism evidence="5 6">
    <name type="scientific">Anaerotruncus colihominis</name>
    <dbReference type="NCBI Taxonomy" id="169435"/>
    <lineage>
        <taxon>Bacteria</taxon>
        <taxon>Bacillati</taxon>
        <taxon>Bacillota</taxon>
        <taxon>Clostridia</taxon>
        <taxon>Eubacteriales</taxon>
        <taxon>Oscillospiraceae</taxon>
        <taxon>Anaerotruncus</taxon>
    </lineage>
</organism>
<feature type="domain" description="HTH gntR-type" evidence="4">
    <location>
        <begin position="5"/>
        <end position="72"/>
    </location>
</feature>
<dbReference type="SUPFAM" id="SSF46785">
    <property type="entry name" value="Winged helix' DNA-binding domain"/>
    <property type="match status" value="1"/>
</dbReference>
<dbReference type="GO" id="GO:0003700">
    <property type="term" value="F:DNA-binding transcription factor activity"/>
    <property type="evidence" value="ECO:0007669"/>
    <property type="project" value="InterPro"/>
</dbReference>
<dbReference type="InterPro" id="IPR011711">
    <property type="entry name" value="GntR_C"/>
</dbReference>
<dbReference type="SMART" id="SM00345">
    <property type="entry name" value="HTH_GNTR"/>
    <property type="match status" value="1"/>
</dbReference>
<dbReference type="EMBL" id="QXWK01000004">
    <property type="protein sequence ID" value="NBH60673.1"/>
    <property type="molecule type" value="Genomic_DNA"/>
</dbReference>
<gene>
    <name evidence="5" type="ORF">D0435_03165</name>
</gene>
<protein>
    <submittedName>
        <fullName evidence="5">GntR family transcriptional regulator</fullName>
    </submittedName>
</protein>
<keyword evidence="6" id="KW-1185">Reference proteome</keyword>
<dbReference type="InterPro" id="IPR008920">
    <property type="entry name" value="TF_FadR/GntR_C"/>
</dbReference>
<dbReference type="RefSeq" id="WP_160200971.1">
    <property type="nucleotide sequence ID" value="NZ_QXWK01000004.1"/>
</dbReference>
<dbReference type="Gene3D" id="1.20.120.530">
    <property type="entry name" value="GntR ligand-binding domain-like"/>
    <property type="match status" value="1"/>
</dbReference>
<dbReference type="CDD" id="cd07377">
    <property type="entry name" value="WHTH_GntR"/>
    <property type="match status" value="1"/>
</dbReference>
<evidence type="ECO:0000256" key="2">
    <source>
        <dbReference type="ARBA" id="ARBA00023125"/>
    </source>
</evidence>
<dbReference type="Gene3D" id="1.10.10.10">
    <property type="entry name" value="Winged helix-like DNA-binding domain superfamily/Winged helix DNA-binding domain"/>
    <property type="match status" value="1"/>
</dbReference>
<dbReference type="InterPro" id="IPR036388">
    <property type="entry name" value="WH-like_DNA-bd_sf"/>
</dbReference>
<dbReference type="Pfam" id="PF00392">
    <property type="entry name" value="GntR"/>
    <property type="match status" value="1"/>
</dbReference>